<organism evidence="2 3">
    <name type="scientific">Pomacea canaliculata</name>
    <name type="common">Golden apple snail</name>
    <dbReference type="NCBI Taxonomy" id="400727"/>
    <lineage>
        <taxon>Eukaryota</taxon>
        <taxon>Metazoa</taxon>
        <taxon>Spiralia</taxon>
        <taxon>Lophotrochozoa</taxon>
        <taxon>Mollusca</taxon>
        <taxon>Gastropoda</taxon>
        <taxon>Caenogastropoda</taxon>
        <taxon>Architaenioglossa</taxon>
        <taxon>Ampullarioidea</taxon>
        <taxon>Ampullariidae</taxon>
        <taxon>Pomacea</taxon>
    </lineage>
</organism>
<evidence type="ECO:0000256" key="1">
    <source>
        <dbReference type="SAM" id="MobiDB-lite"/>
    </source>
</evidence>
<dbReference type="Proteomes" id="UP000245119">
    <property type="component" value="Linkage Group LG1"/>
</dbReference>
<feature type="region of interest" description="Disordered" evidence="1">
    <location>
        <begin position="83"/>
        <end position="104"/>
    </location>
</feature>
<protein>
    <submittedName>
        <fullName evidence="2">Uncharacterized protein</fullName>
    </submittedName>
</protein>
<name>A0A2T7PZ94_POMCA</name>
<dbReference type="AlphaFoldDB" id="A0A2T7PZ94"/>
<dbReference type="EMBL" id="PZQS01000001">
    <property type="protein sequence ID" value="PVD38745.1"/>
    <property type="molecule type" value="Genomic_DNA"/>
</dbReference>
<evidence type="ECO:0000313" key="2">
    <source>
        <dbReference type="EMBL" id="PVD38745.1"/>
    </source>
</evidence>
<comment type="caution">
    <text evidence="2">The sequence shown here is derived from an EMBL/GenBank/DDBJ whole genome shotgun (WGS) entry which is preliminary data.</text>
</comment>
<reference evidence="2 3" key="1">
    <citation type="submission" date="2018-04" db="EMBL/GenBank/DDBJ databases">
        <title>The genome of golden apple snail Pomacea canaliculata provides insight into stress tolerance and invasive adaptation.</title>
        <authorList>
            <person name="Liu C."/>
            <person name="Liu B."/>
            <person name="Ren Y."/>
            <person name="Zhang Y."/>
            <person name="Wang H."/>
            <person name="Li S."/>
            <person name="Jiang F."/>
            <person name="Yin L."/>
            <person name="Zhang G."/>
            <person name="Qian W."/>
            <person name="Fan W."/>
        </authorList>
    </citation>
    <scope>NUCLEOTIDE SEQUENCE [LARGE SCALE GENOMIC DNA]</scope>
    <source>
        <strain evidence="2">SZHN2017</strain>
        <tissue evidence="2">Muscle</tissue>
    </source>
</reference>
<accession>A0A2T7PZ94</accession>
<keyword evidence="3" id="KW-1185">Reference proteome</keyword>
<proteinExistence type="predicted"/>
<gene>
    <name evidence="2" type="ORF">C0Q70_01368</name>
</gene>
<evidence type="ECO:0000313" key="3">
    <source>
        <dbReference type="Proteomes" id="UP000245119"/>
    </source>
</evidence>
<sequence length="104" mass="10594">MDGRVLQPTPRLIVMTTPFTGLCTNLSVSGTKPVSGAVCRSLGQGSELDSLATEGCAASALCMRPPVGGSLVLLSVTCSRTSGNVSSVVRPEPQRVNGGPEAIH</sequence>